<feature type="compositionally biased region" description="Basic and acidic residues" evidence="1">
    <location>
        <begin position="50"/>
        <end position="64"/>
    </location>
</feature>
<evidence type="ECO:0000259" key="3">
    <source>
        <dbReference type="Pfam" id="PF22910"/>
    </source>
</evidence>
<feature type="compositionally biased region" description="Basic and acidic residues" evidence="1">
    <location>
        <begin position="225"/>
        <end position="241"/>
    </location>
</feature>
<evidence type="ECO:0000256" key="1">
    <source>
        <dbReference type="SAM" id="MobiDB-lite"/>
    </source>
</evidence>
<feature type="compositionally biased region" description="Polar residues" evidence="1">
    <location>
        <begin position="65"/>
        <end position="81"/>
    </location>
</feature>
<organism evidence="4 5">
    <name type="scientific">Acer negundo</name>
    <name type="common">Box elder</name>
    <dbReference type="NCBI Taxonomy" id="4023"/>
    <lineage>
        <taxon>Eukaryota</taxon>
        <taxon>Viridiplantae</taxon>
        <taxon>Streptophyta</taxon>
        <taxon>Embryophyta</taxon>
        <taxon>Tracheophyta</taxon>
        <taxon>Spermatophyta</taxon>
        <taxon>Magnoliopsida</taxon>
        <taxon>eudicotyledons</taxon>
        <taxon>Gunneridae</taxon>
        <taxon>Pentapetalae</taxon>
        <taxon>rosids</taxon>
        <taxon>malvids</taxon>
        <taxon>Sapindales</taxon>
        <taxon>Sapindaceae</taxon>
        <taxon>Hippocastanoideae</taxon>
        <taxon>Acereae</taxon>
        <taxon>Acer</taxon>
    </lineage>
</organism>
<evidence type="ECO:0000313" key="4">
    <source>
        <dbReference type="EMBL" id="KAI9157153.1"/>
    </source>
</evidence>
<feature type="domain" description="Probable zinc-ribbon" evidence="2">
    <location>
        <begin position="880"/>
        <end position="924"/>
    </location>
</feature>
<feature type="compositionally biased region" description="Basic and acidic residues" evidence="1">
    <location>
        <begin position="313"/>
        <end position="327"/>
    </location>
</feature>
<name>A0AAD5I9Y7_ACENE</name>
<feature type="compositionally biased region" description="Polar residues" evidence="1">
    <location>
        <begin position="299"/>
        <end position="311"/>
    </location>
</feature>
<feature type="region of interest" description="Disordered" evidence="1">
    <location>
        <begin position="50"/>
        <end position="135"/>
    </location>
</feature>
<dbReference type="InterPro" id="IPR055126">
    <property type="entry name" value="EDR4-like_N"/>
</dbReference>
<dbReference type="Proteomes" id="UP001064489">
    <property type="component" value="Chromosome 12"/>
</dbReference>
<feature type="domain" description="Enhanced disease resistance 4-like N-terminal" evidence="3">
    <location>
        <begin position="8"/>
        <end position="40"/>
    </location>
</feature>
<evidence type="ECO:0008006" key="6">
    <source>
        <dbReference type="Google" id="ProtNLM"/>
    </source>
</evidence>
<dbReference type="PANTHER" id="PTHR31105">
    <property type="entry name" value="EXTRA-LARGE G-PROTEIN-LIKE"/>
    <property type="match status" value="1"/>
</dbReference>
<feature type="compositionally biased region" description="Polar residues" evidence="1">
    <location>
        <begin position="95"/>
        <end position="107"/>
    </location>
</feature>
<feature type="compositionally biased region" description="Basic and acidic residues" evidence="1">
    <location>
        <begin position="1009"/>
        <end position="1018"/>
    </location>
</feature>
<feature type="compositionally biased region" description="Polar residues" evidence="1">
    <location>
        <begin position="162"/>
        <end position="171"/>
    </location>
</feature>
<sequence length="1101" mass="122543">METGSTLKVRLVRCPKCLMILPEPAGVPVYQCGGCSTVLQVKNRMKDAKRTEAAQMNESDHVEANDSTDAGQKASVISSGELSLYRNNGRDQDISSDCTRDVNSTNEEQNDESYHNETRDCNIDQPGVSDKFNGANSEVEVNDESLQLARAKLAVDIDDQSDLTSRSSNAENAALVTRPAGERVSSDYLIASPDEHPKQLQTNSKHGYDSGRSNDAFEANSEVEVNDKSSHLAEAKPKVDINNESDSTSRSSNAVNASLVTRENILLAGESVSSYVLISSPDERPKQLWTDSKHGYDSVRSNDAFESSSEVEVNDKSSHLAEAKPEVDINNESDSTSRCSNAENASLVTQENNSLEGESVSSYVLISSPDEQPKQLQTDSKLGYDSVRSNDAFESSSEVEVNYKSSHLAEAKPEVDVNNESDSTSRSSNAENASLVTRENNSPAGERVSSDILTSSPDEQPKQLGTTFENGYDRGRFSDAFGANSEVEVNDQSSQLVEAKPGVDVASHRPAGEQLKQLRTSFKRGYDRVGSNDTFENTSYFSPSSEFSGSLDYMSKSPTISSSHAYYDGSVSSFDGIDDQVPKQHVKSYKNPNNFVSSEEIRPRRDKFLAKGNPETRRQTRNLSYAVDNHRQWVLDELLRESTRHDHAAVRNGTRFERDEFQDPASFYQRDYLAAGYESSSASSQLQDEFHNHSRQQERIKLLKMVSELQDQLKRTGLRGSSEVTGKETYAPAYYNPEISEEEISRELSYHMYPERYRPGSNWSHQNKYSHIPFSEEVTNNGQCIDNSCLHCCPQDWQFSEQLPPPIHSHSRGFCTFHPGHTCYSSHRSCPSSPKQFTDSEFPICYRETNSDVLRHEEYHVKRPVKEQTRLVKQHLRPTAGGAPFIICYRCLKPLQLPADFLLFKKRFHQLKCGACSEVLKFSLENRIHIVPYKPKAEAPPPSEVVDYRDAVNRRNSSSSYGNDYPQADPVSCSEDCGLSYCKSYSTDGDPVFLASFNNVQGNANARNKSYDSMESTKEGNQFVPKQSQNKNKSPVQTYESAGTSSSKSRSGKVSSEIKELTGKTGSPLHWLMGYNSPSQVIRGSDDPGQAHSTHEVNKTS</sequence>
<dbReference type="GO" id="GO:1900150">
    <property type="term" value="P:regulation of defense response to fungus"/>
    <property type="evidence" value="ECO:0007669"/>
    <property type="project" value="InterPro"/>
</dbReference>
<dbReference type="Pfam" id="PF22910">
    <property type="entry name" value="EDR4-like_1st"/>
    <property type="match status" value="1"/>
</dbReference>
<dbReference type="EMBL" id="JAJSOW010000107">
    <property type="protein sequence ID" value="KAI9157153.1"/>
    <property type="molecule type" value="Genomic_DNA"/>
</dbReference>
<protein>
    <recommendedName>
        <fullName evidence="6">Zinc-ribbon domain-containing protein</fullName>
    </recommendedName>
</protein>
<feature type="compositionally biased region" description="Basic and acidic residues" evidence="1">
    <location>
        <begin position="285"/>
        <end position="297"/>
    </location>
</feature>
<feature type="region of interest" description="Disordered" evidence="1">
    <location>
        <begin position="285"/>
        <end position="356"/>
    </location>
</feature>
<dbReference type="InterPro" id="IPR021480">
    <property type="entry name" value="Zinc_ribbon_12"/>
</dbReference>
<feature type="region of interest" description="Disordered" evidence="1">
    <location>
        <begin position="368"/>
        <end position="473"/>
    </location>
</feature>
<keyword evidence="5" id="KW-1185">Reference proteome</keyword>
<feature type="compositionally biased region" description="Polar residues" evidence="1">
    <location>
        <begin position="451"/>
        <end position="469"/>
    </location>
</feature>
<reference evidence="4" key="1">
    <citation type="journal article" date="2022" name="Plant J.">
        <title>Strategies of tolerance reflected in two North American maple genomes.</title>
        <authorList>
            <person name="McEvoy S.L."/>
            <person name="Sezen U.U."/>
            <person name="Trouern-Trend A."/>
            <person name="McMahon S.M."/>
            <person name="Schaberg P.G."/>
            <person name="Yang J."/>
            <person name="Wegrzyn J.L."/>
            <person name="Swenson N.G."/>
        </authorList>
    </citation>
    <scope>NUCLEOTIDE SEQUENCE</scope>
    <source>
        <strain evidence="4">91603</strain>
    </source>
</reference>
<dbReference type="InterPro" id="IPR040244">
    <property type="entry name" value="EDR4-like"/>
</dbReference>
<dbReference type="Pfam" id="PF11331">
    <property type="entry name" value="Zn_ribbon_12"/>
    <property type="match status" value="1"/>
</dbReference>
<dbReference type="PANTHER" id="PTHR31105:SF38">
    <property type="entry name" value="PROTEIN ENHANCED DISEASE RESISTANCE 4"/>
    <property type="match status" value="1"/>
</dbReference>
<proteinExistence type="predicted"/>
<feature type="compositionally biased region" description="Polar residues" evidence="1">
    <location>
        <begin position="330"/>
        <end position="356"/>
    </location>
</feature>
<feature type="region of interest" description="Disordered" evidence="1">
    <location>
        <begin position="1006"/>
        <end position="1101"/>
    </location>
</feature>
<feature type="region of interest" description="Disordered" evidence="1">
    <location>
        <begin position="159"/>
        <end position="180"/>
    </location>
</feature>
<feature type="compositionally biased region" description="Polar residues" evidence="1">
    <location>
        <begin position="1024"/>
        <end position="1040"/>
    </location>
</feature>
<feature type="compositionally biased region" description="Polar residues" evidence="1">
    <location>
        <begin position="418"/>
        <end position="443"/>
    </location>
</feature>
<feature type="compositionally biased region" description="Polar residues" evidence="1">
    <location>
        <begin position="387"/>
        <end position="405"/>
    </location>
</feature>
<reference evidence="4" key="2">
    <citation type="submission" date="2023-02" db="EMBL/GenBank/DDBJ databases">
        <authorList>
            <person name="Swenson N.G."/>
            <person name="Wegrzyn J.L."/>
            <person name="Mcevoy S.L."/>
        </authorList>
    </citation>
    <scope>NUCLEOTIDE SEQUENCE</scope>
    <source>
        <strain evidence="4">91603</strain>
        <tissue evidence="4">Leaf</tissue>
    </source>
</reference>
<comment type="caution">
    <text evidence="4">The sequence shown here is derived from an EMBL/GenBank/DDBJ whole genome shotgun (WGS) entry which is preliminary data.</text>
</comment>
<accession>A0AAD5I9Y7</accession>
<evidence type="ECO:0000259" key="2">
    <source>
        <dbReference type="Pfam" id="PF11331"/>
    </source>
</evidence>
<gene>
    <name evidence="4" type="ORF">LWI28_017627</name>
</gene>
<evidence type="ECO:0000313" key="5">
    <source>
        <dbReference type="Proteomes" id="UP001064489"/>
    </source>
</evidence>
<dbReference type="AlphaFoldDB" id="A0AAD5I9Y7"/>
<feature type="compositionally biased region" description="Basic and acidic residues" evidence="1">
    <location>
        <begin position="112"/>
        <end position="122"/>
    </location>
</feature>
<feature type="compositionally biased region" description="Low complexity" evidence="1">
    <location>
        <begin position="1041"/>
        <end position="1055"/>
    </location>
</feature>
<feature type="compositionally biased region" description="Polar residues" evidence="1">
    <location>
        <begin position="242"/>
        <end position="254"/>
    </location>
</feature>
<feature type="region of interest" description="Disordered" evidence="1">
    <location>
        <begin position="192"/>
        <end position="254"/>
    </location>
</feature>